<organism evidence="1 2">
    <name type="scientific">Penicilliopsis zonata CBS 506.65</name>
    <dbReference type="NCBI Taxonomy" id="1073090"/>
    <lineage>
        <taxon>Eukaryota</taxon>
        <taxon>Fungi</taxon>
        <taxon>Dikarya</taxon>
        <taxon>Ascomycota</taxon>
        <taxon>Pezizomycotina</taxon>
        <taxon>Eurotiomycetes</taxon>
        <taxon>Eurotiomycetidae</taxon>
        <taxon>Eurotiales</taxon>
        <taxon>Aspergillaceae</taxon>
        <taxon>Penicilliopsis</taxon>
    </lineage>
</organism>
<dbReference type="RefSeq" id="XP_022578832.1">
    <property type="nucleotide sequence ID" value="XM_022725052.1"/>
</dbReference>
<proteinExistence type="predicted"/>
<accession>A0A1L9SAW1</accession>
<reference evidence="2" key="1">
    <citation type="journal article" date="2017" name="Genome Biol.">
        <title>Comparative genomics reveals high biological diversity and specific adaptations in the industrially and medically important fungal genus Aspergillus.</title>
        <authorList>
            <person name="de Vries R.P."/>
            <person name="Riley R."/>
            <person name="Wiebenga A."/>
            <person name="Aguilar-Osorio G."/>
            <person name="Amillis S."/>
            <person name="Uchima C.A."/>
            <person name="Anderluh G."/>
            <person name="Asadollahi M."/>
            <person name="Askin M."/>
            <person name="Barry K."/>
            <person name="Battaglia E."/>
            <person name="Bayram O."/>
            <person name="Benocci T."/>
            <person name="Braus-Stromeyer S.A."/>
            <person name="Caldana C."/>
            <person name="Canovas D."/>
            <person name="Cerqueira G.C."/>
            <person name="Chen F."/>
            <person name="Chen W."/>
            <person name="Choi C."/>
            <person name="Clum A."/>
            <person name="Dos Santos R.A."/>
            <person name="Damasio A.R."/>
            <person name="Diallinas G."/>
            <person name="Emri T."/>
            <person name="Fekete E."/>
            <person name="Flipphi M."/>
            <person name="Freyberg S."/>
            <person name="Gallo A."/>
            <person name="Gournas C."/>
            <person name="Habgood R."/>
            <person name="Hainaut M."/>
            <person name="Harispe M.L."/>
            <person name="Henrissat B."/>
            <person name="Hilden K.S."/>
            <person name="Hope R."/>
            <person name="Hossain A."/>
            <person name="Karabika E."/>
            <person name="Karaffa L."/>
            <person name="Karanyi Z."/>
            <person name="Krasevec N."/>
            <person name="Kuo A."/>
            <person name="Kusch H."/>
            <person name="LaButti K."/>
            <person name="Lagendijk E.L."/>
            <person name="Lapidus A."/>
            <person name="Levasseur A."/>
            <person name="Lindquist E."/>
            <person name="Lipzen A."/>
            <person name="Logrieco A.F."/>
            <person name="MacCabe A."/>
            <person name="Maekelae M.R."/>
            <person name="Malavazi I."/>
            <person name="Melin P."/>
            <person name="Meyer V."/>
            <person name="Mielnichuk N."/>
            <person name="Miskei M."/>
            <person name="Molnar A.P."/>
            <person name="Mule G."/>
            <person name="Ngan C.Y."/>
            <person name="Orejas M."/>
            <person name="Orosz E."/>
            <person name="Ouedraogo J.P."/>
            <person name="Overkamp K.M."/>
            <person name="Park H.-S."/>
            <person name="Perrone G."/>
            <person name="Piumi F."/>
            <person name="Punt P.J."/>
            <person name="Ram A.F."/>
            <person name="Ramon A."/>
            <person name="Rauscher S."/>
            <person name="Record E."/>
            <person name="Riano-Pachon D.M."/>
            <person name="Robert V."/>
            <person name="Roehrig J."/>
            <person name="Ruller R."/>
            <person name="Salamov A."/>
            <person name="Salih N.S."/>
            <person name="Samson R.A."/>
            <person name="Sandor E."/>
            <person name="Sanguinetti M."/>
            <person name="Schuetze T."/>
            <person name="Sepcic K."/>
            <person name="Shelest E."/>
            <person name="Sherlock G."/>
            <person name="Sophianopoulou V."/>
            <person name="Squina F.M."/>
            <person name="Sun H."/>
            <person name="Susca A."/>
            <person name="Todd R.B."/>
            <person name="Tsang A."/>
            <person name="Unkles S.E."/>
            <person name="van de Wiele N."/>
            <person name="van Rossen-Uffink D."/>
            <person name="Oliveira J.V."/>
            <person name="Vesth T.C."/>
            <person name="Visser J."/>
            <person name="Yu J.-H."/>
            <person name="Zhou M."/>
            <person name="Andersen M.R."/>
            <person name="Archer D.B."/>
            <person name="Baker S.E."/>
            <person name="Benoit I."/>
            <person name="Brakhage A.A."/>
            <person name="Braus G.H."/>
            <person name="Fischer R."/>
            <person name="Frisvad J.C."/>
            <person name="Goldman G.H."/>
            <person name="Houbraken J."/>
            <person name="Oakley B."/>
            <person name="Pocsi I."/>
            <person name="Scazzocchio C."/>
            <person name="Seiboth B."/>
            <person name="vanKuyk P.A."/>
            <person name="Wortman J."/>
            <person name="Dyer P.S."/>
            <person name="Grigoriev I.V."/>
        </authorList>
    </citation>
    <scope>NUCLEOTIDE SEQUENCE [LARGE SCALE GENOMIC DNA]</scope>
    <source>
        <strain evidence="2">CBS 506.65</strain>
    </source>
</reference>
<name>A0A1L9SAW1_9EURO</name>
<dbReference type="Proteomes" id="UP000184188">
    <property type="component" value="Unassembled WGS sequence"/>
</dbReference>
<sequence length="156" mass="17096">MCHRRSTRRATTTRRLSPQVQDVDAWADRASSPETCLGVWSGLYSFVVARVGSVDALDTSWVLAADKRTRISIASVAQASIEKEKEEEEAPFRSSINMSHMVRRASAMLTTGLGAAQSQLLTVVVIVGDAEMDLICRLINLFPSAPFKLSGSTPYY</sequence>
<dbReference type="AlphaFoldDB" id="A0A1L9SAW1"/>
<dbReference type="EMBL" id="KV878348">
    <property type="protein sequence ID" value="OJJ44322.1"/>
    <property type="molecule type" value="Genomic_DNA"/>
</dbReference>
<evidence type="ECO:0000313" key="1">
    <source>
        <dbReference type="EMBL" id="OJJ44322.1"/>
    </source>
</evidence>
<evidence type="ECO:0000313" key="2">
    <source>
        <dbReference type="Proteomes" id="UP000184188"/>
    </source>
</evidence>
<keyword evidence="2" id="KW-1185">Reference proteome</keyword>
<protein>
    <submittedName>
        <fullName evidence="1">Uncharacterized protein</fullName>
    </submittedName>
</protein>
<dbReference type="GeneID" id="34611517"/>
<gene>
    <name evidence="1" type="ORF">ASPZODRAFT_144899</name>
</gene>
<dbReference type="VEuPathDB" id="FungiDB:ASPZODRAFT_144899"/>